<dbReference type="InterPro" id="IPR000182">
    <property type="entry name" value="GNAT_dom"/>
</dbReference>
<protein>
    <submittedName>
        <fullName evidence="2">GNAT family N-acetyltransferase</fullName>
    </submittedName>
</protein>
<evidence type="ECO:0000313" key="3">
    <source>
        <dbReference type="Proteomes" id="UP001482513"/>
    </source>
</evidence>
<comment type="caution">
    <text evidence="2">The sequence shown here is derived from an EMBL/GenBank/DDBJ whole genome shotgun (WGS) entry which is preliminary data.</text>
</comment>
<dbReference type="PANTHER" id="PTHR43072">
    <property type="entry name" value="N-ACETYLTRANSFERASE"/>
    <property type="match status" value="1"/>
</dbReference>
<dbReference type="InterPro" id="IPR016181">
    <property type="entry name" value="Acyl_CoA_acyltransferase"/>
</dbReference>
<organism evidence="2 3">
    <name type="scientific">Leptolyngbya subtilissima DQ-A4</name>
    <dbReference type="NCBI Taxonomy" id="2933933"/>
    <lineage>
        <taxon>Bacteria</taxon>
        <taxon>Bacillati</taxon>
        <taxon>Cyanobacteriota</taxon>
        <taxon>Cyanophyceae</taxon>
        <taxon>Leptolyngbyales</taxon>
        <taxon>Leptolyngbyaceae</taxon>
        <taxon>Leptolyngbya group</taxon>
        <taxon>Leptolyngbya</taxon>
    </lineage>
</organism>
<keyword evidence="3" id="KW-1185">Reference proteome</keyword>
<proteinExistence type="predicted"/>
<dbReference type="Proteomes" id="UP001482513">
    <property type="component" value="Unassembled WGS sequence"/>
</dbReference>
<dbReference type="Gene3D" id="3.40.630.30">
    <property type="match status" value="1"/>
</dbReference>
<name>A0ABV0K070_9CYAN</name>
<dbReference type="PROSITE" id="PS51186">
    <property type="entry name" value="GNAT"/>
    <property type="match status" value="1"/>
</dbReference>
<evidence type="ECO:0000259" key="1">
    <source>
        <dbReference type="PROSITE" id="PS51186"/>
    </source>
</evidence>
<dbReference type="CDD" id="cd04301">
    <property type="entry name" value="NAT_SF"/>
    <property type="match status" value="1"/>
</dbReference>
<dbReference type="SUPFAM" id="SSF55729">
    <property type="entry name" value="Acyl-CoA N-acyltransferases (Nat)"/>
    <property type="match status" value="1"/>
</dbReference>
<dbReference type="EMBL" id="JAMPKX010000001">
    <property type="protein sequence ID" value="MEP0946107.1"/>
    <property type="molecule type" value="Genomic_DNA"/>
</dbReference>
<accession>A0ABV0K070</accession>
<reference evidence="2 3" key="1">
    <citation type="submission" date="2022-04" db="EMBL/GenBank/DDBJ databases">
        <title>Positive selection, recombination, and allopatry shape intraspecific diversity of widespread and dominant cyanobacteria.</title>
        <authorList>
            <person name="Wei J."/>
            <person name="Shu W."/>
            <person name="Hu C."/>
        </authorList>
    </citation>
    <scope>NUCLEOTIDE SEQUENCE [LARGE SCALE GENOMIC DNA]</scope>
    <source>
        <strain evidence="2 3">DQ-A4</strain>
    </source>
</reference>
<gene>
    <name evidence="2" type="ORF">NC992_04400</name>
</gene>
<feature type="domain" description="N-acetyltransferase" evidence="1">
    <location>
        <begin position="7"/>
        <end position="163"/>
    </location>
</feature>
<dbReference type="RefSeq" id="WP_190694359.1">
    <property type="nucleotide sequence ID" value="NZ_JAMPKX010000001.1"/>
</dbReference>
<sequence length="163" mass="18325">MSMSIPITIRISSPAEDAIIAQHFYRMWCDLGVDENDIQPDWLTIGLEFIDQARRTLNYQAFVAEAEGNIVGSVSGQRFTGLYPPVLSPTHRQYGYIWGVYVEPAYRNQGVATRLTQLMVEYLQEIGCTKAVLNAAPQARSLYQKLGFSESNLMELNLVSQEG</sequence>
<evidence type="ECO:0000313" key="2">
    <source>
        <dbReference type="EMBL" id="MEP0946107.1"/>
    </source>
</evidence>
<dbReference type="Pfam" id="PF00583">
    <property type="entry name" value="Acetyltransf_1"/>
    <property type="match status" value="1"/>
</dbReference>